<dbReference type="SUPFAM" id="SSF55874">
    <property type="entry name" value="ATPase domain of HSP90 chaperone/DNA topoisomerase II/histidine kinase"/>
    <property type="match status" value="1"/>
</dbReference>
<accession>A0A4Q9HX60</accession>
<feature type="domain" description="Histidine kinase/HSP90-like ATPase" evidence="2">
    <location>
        <begin position="24"/>
        <end position="101"/>
    </location>
</feature>
<evidence type="ECO:0000313" key="4">
    <source>
        <dbReference type="Proteomes" id="UP000292452"/>
    </source>
</evidence>
<keyword evidence="3" id="KW-0067">ATP-binding</keyword>
<dbReference type="InterPro" id="IPR036890">
    <property type="entry name" value="HATPase_C_sf"/>
</dbReference>
<sequence>MPTAEHEHTPPQVRRQLITVPVQSGAVRTARLEVSDALTKFGIAADSSLAGAALLVASELVTNVVRHAAESSPTAGVGVTVGDGQLVIDVTDQSARLPALEGNAMGDGLRTVAELAAHYDGKVHVERARDGRGKMILVHFMLPDSDGG</sequence>
<dbReference type="CDD" id="cd16936">
    <property type="entry name" value="HATPase_RsbW-like"/>
    <property type="match status" value="1"/>
</dbReference>
<dbReference type="GO" id="GO:0004674">
    <property type="term" value="F:protein serine/threonine kinase activity"/>
    <property type="evidence" value="ECO:0007669"/>
    <property type="project" value="UniProtKB-KW"/>
</dbReference>
<name>A0A4Q9HX60_STRKA</name>
<protein>
    <submittedName>
        <fullName evidence="3">ATP-binding protein</fullName>
    </submittedName>
</protein>
<dbReference type="PANTHER" id="PTHR35526:SF3">
    <property type="entry name" value="ANTI-SIGMA-F FACTOR RSBW"/>
    <property type="match status" value="1"/>
</dbReference>
<reference evidence="3 4" key="1">
    <citation type="submission" date="2019-02" db="EMBL/GenBank/DDBJ databases">
        <title>Draft Genome Sequence of Streptomyces sp. AM-2504, identified by 16S rRNA comparative analysis as a Streptomyces Kasugaensis strain.</title>
        <authorList>
            <person name="Napolioni V."/>
            <person name="Giuliodori A.M."/>
            <person name="Spurio R."/>
            <person name="Fabbretti A."/>
        </authorList>
    </citation>
    <scope>NUCLEOTIDE SEQUENCE [LARGE SCALE GENOMIC DNA]</scope>
    <source>
        <strain evidence="3 4">AM-2504</strain>
    </source>
</reference>
<keyword evidence="1" id="KW-0723">Serine/threonine-protein kinase</keyword>
<keyword evidence="1" id="KW-0418">Kinase</keyword>
<dbReference type="Gene3D" id="3.30.565.10">
    <property type="entry name" value="Histidine kinase-like ATPase, C-terminal domain"/>
    <property type="match status" value="1"/>
</dbReference>
<keyword evidence="3" id="KW-0547">Nucleotide-binding</keyword>
<evidence type="ECO:0000313" key="3">
    <source>
        <dbReference type="EMBL" id="TBO59575.1"/>
    </source>
</evidence>
<dbReference type="OrthoDB" id="4225986at2"/>
<evidence type="ECO:0000256" key="1">
    <source>
        <dbReference type="ARBA" id="ARBA00022527"/>
    </source>
</evidence>
<proteinExistence type="predicted"/>
<comment type="caution">
    <text evidence="3">The sequence shown here is derived from an EMBL/GenBank/DDBJ whole genome shotgun (WGS) entry which is preliminary data.</text>
</comment>
<organism evidence="3 4">
    <name type="scientific">Streptomyces kasugaensis</name>
    <dbReference type="NCBI Taxonomy" id="1946"/>
    <lineage>
        <taxon>Bacteria</taxon>
        <taxon>Bacillati</taxon>
        <taxon>Actinomycetota</taxon>
        <taxon>Actinomycetes</taxon>
        <taxon>Kitasatosporales</taxon>
        <taxon>Streptomycetaceae</taxon>
        <taxon>Streptomyces</taxon>
    </lineage>
</organism>
<dbReference type="InterPro" id="IPR050267">
    <property type="entry name" value="Anti-sigma-factor_SerPK"/>
</dbReference>
<keyword evidence="4" id="KW-1185">Reference proteome</keyword>
<dbReference type="InterPro" id="IPR003594">
    <property type="entry name" value="HATPase_dom"/>
</dbReference>
<dbReference type="Pfam" id="PF13581">
    <property type="entry name" value="HATPase_c_2"/>
    <property type="match status" value="1"/>
</dbReference>
<dbReference type="Proteomes" id="UP000292452">
    <property type="component" value="Unassembled WGS sequence"/>
</dbReference>
<keyword evidence="1" id="KW-0808">Transferase</keyword>
<gene>
    <name evidence="3" type="ORF">EYS09_11315</name>
</gene>
<evidence type="ECO:0000259" key="2">
    <source>
        <dbReference type="Pfam" id="PF13581"/>
    </source>
</evidence>
<dbReference type="AlphaFoldDB" id="A0A4Q9HX60"/>
<dbReference type="GO" id="GO:0005524">
    <property type="term" value="F:ATP binding"/>
    <property type="evidence" value="ECO:0007669"/>
    <property type="project" value="UniProtKB-KW"/>
</dbReference>
<dbReference type="PANTHER" id="PTHR35526">
    <property type="entry name" value="ANTI-SIGMA-F FACTOR RSBW-RELATED"/>
    <property type="match status" value="1"/>
</dbReference>
<dbReference type="EMBL" id="SIXH01000075">
    <property type="protein sequence ID" value="TBO59575.1"/>
    <property type="molecule type" value="Genomic_DNA"/>
</dbReference>